<dbReference type="EMBL" id="JBBXMP010000168">
    <property type="protein sequence ID" value="KAL0060593.1"/>
    <property type="molecule type" value="Genomic_DNA"/>
</dbReference>
<dbReference type="InterPro" id="IPR016169">
    <property type="entry name" value="FAD-bd_PCMH_sub2"/>
</dbReference>
<evidence type="ECO:0000256" key="1">
    <source>
        <dbReference type="SAM" id="MobiDB-lite"/>
    </source>
</evidence>
<reference evidence="2 3" key="1">
    <citation type="submission" date="2024-05" db="EMBL/GenBank/DDBJ databases">
        <title>A draft genome resource for the thread blight pathogen Marasmius tenuissimus strain MS-2.</title>
        <authorList>
            <person name="Yulfo-Soto G.E."/>
            <person name="Baruah I.K."/>
            <person name="Amoako-Attah I."/>
            <person name="Bukari Y."/>
            <person name="Meinhardt L.W."/>
            <person name="Bailey B.A."/>
            <person name="Cohen S.P."/>
        </authorList>
    </citation>
    <scope>NUCLEOTIDE SEQUENCE [LARGE SCALE GENOMIC DNA]</scope>
    <source>
        <strain evidence="2 3">MS-2</strain>
    </source>
</reference>
<organism evidence="2 3">
    <name type="scientific">Marasmius tenuissimus</name>
    <dbReference type="NCBI Taxonomy" id="585030"/>
    <lineage>
        <taxon>Eukaryota</taxon>
        <taxon>Fungi</taxon>
        <taxon>Dikarya</taxon>
        <taxon>Basidiomycota</taxon>
        <taxon>Agaricomycotina</taxon>
        <taxon>Agaricomycetes</taxon>
        <taxon>Agaricomycetidae</taxon>
        <taxon>Agaricales</taxon>
        <taxon>Marasmiineae</taxon>
        <taxon>Marasmiaceae</taxon>
        <taxon>Marasmius</taxon>
    </lineage>
</organism>
<dbReference type="SUPFAM" id="SSF56176">
    <property type="entry name" value="FAD-binding/transporter-associated domain-like"/>
    <property type="match status" value="1"/>
</dbReference>
<dbReference type="Proteomes" id="UP001437256">
    <property type="component" value="Unassembled WGS sequence"/>
</dbReference>
<dbReference type="Gene3D" id="3.30.465.10">
    <property type="match status" value="1"/>
</dbReference>
<evidence type="ECO:0000313" key="3">
    <source>
        <dbReference type="Proteomes" id="UP001437256"/>
    </source>
</evidence>
<evidence type="ECO:0000313" key="2">
    <source>
        <dbReference type="EMBL" id="KAL0060593.1"/>
    </source>
</evidence>
<sequence>MSVYGSDLTLDTKPKHDYKGRSSAPGSLALWTHNLKSISYEPNFRADGCSSQEVHRGVSMGAGVQWQDAYDFAEKHNITVVGGKIIGKLA</sequence>
<name>A0ABR2ZGW7_9AGAR</name>
<keyword evidence="3" id="KW-1185">Reference proteome</keyword>
<gene>
    <name evidence="2" type="ORF">AAF712_012596</name>
</gene>
<dbReference type="InterPro" id="IPR036318">
    <property type="entry name" value="FAD-bd_PCMH-like_sf"/>
</dbReference>
<feature type="region of interest" description="Disordered" evidence="1">
    <location>
        <begin position="1"/>
        <end position="24"/>
    </location>
</feature>
<feature type="compositionally biased region" description="Basic and acidic residues" evidence="1">
    <location>
        <begin position="10"/>
        <end position="20"/>
    </location>
</feature>
<protein>
    <submittedName>
        <fullName evidence="2">Uncharacterized protein</fullName>
    </submittedName>
</protein>
<comment type="caution">
    <text evidence="2">The sequence shown here is derived from an EMBL/GenBank/DDBJ whole genome shotgun (WGS) entry which is preliminary data.</text>
</comment>
<accession>A0ABR2ZGW7</accession>
<proteinExistence type="predicted"/>